<evidence type="ECO:0000256" key="9">
    <source>
        <dbReference type="ARBA" id="ARBA00023136"/>
    </source>
</evidence>
<proteinExistence type="inferred from homology"/>
<evidence type="ECO:0000313" key="15">
    <source>
        <dbReference type="Proteomes" id="UP000323274"/>
    </source>
</evidence>
<keyword evidence="8" id="KW-1278">Translocase</keyword>
<dbReference type="Pfam" id="PF00005">
    <property type="entry name" value="ABC_tran"/>
    <property type="match status" value="2"/>
</dbReference>
<dbReference type="PROSITE" id="PS50893">
    <property type="entry name" value="ABC_TRANSPORTER_2"/>
    <property type="match status" value="2"/>
</dbReference>
<dbReference type="FunFam" id="3.40.50.300:FF:000224">
    <property type="entry name" value="Energy-coupling factor transporter ATP-binding protein EcfA"/>
    <property type="match status" value="1"/>
</dbReference>
<keyword evidence="4" id="KW-1003">Cell membrane</keyword>
<evidence type="ECO:0000259" key="13">
    <source>
        <dbReference type="PROSITE" id="PS50893"/>
    </source>
</evidence>
<dbReference type="GO" id="GO:0042626">
    <property type="term" value="F:ATPase-coupled transmembrane transporter activity"/>
    <property type="evidence" value="ECO:0007669"/>
    <property type="project" value="TreeGrafter"/>
</dbReference>
<name>A0A5A5U002_LEUCI</name>
<dbReference type="EMBL" id="BJJW01000010">
    <property type="protein sequence ID" value="GDZ84401.1"/>
    <property type="molecule type" value="Genomic_DNA"/>
</dbReference>
<accession>A0A5A5U002</accession>
<evidence type="ECO:0000256" key="10">
    <source>
        <dbReference type="ARBA" id="ARBA00025157"/>
    </source>
</evidence>
<dbReference type="RefSeq" id="WP_139988528.1">
    <property type="nucleotide sequence ID" value="NZ_BJJW01000010.1"/>
</dbReference>
<dbReference type="AlphaFoldDB" id="A0A5A5U002"/>
<evidence type="ECO:0000256" key="1">
    <source>
        <dbReference type="ARBA" id="ARBA00004202"/>
    </source>
</evidence>
<dbReference type="PANTHER" id="PTHR43553">
    <property type="entry name" value="HEAVY METAL TRANSPORTER"/>
    <property type="match status" value="1"/>
</dbReference>
<dbReference type="InterPro" id="IPR027417">
    <property type="entry name" value="P-loop_NTPase"/>
</dbReference>
<dbReference type="Proteomes" id="UP000323274">
    <property type="component" value="Unassembled WGS sequence"/>
</dbReference>
<dbReference type="SUPFAM" id="SSF52540">
    <property type="entry name" value="P-loop containing nucleoside triphosphate hydrolases"/>
    <property type="match status" value="2"/>
</dbReference>
<comment type="similarity">
    <text evidence="2">Belongs to the ABC transporter superfamily.</text>
</comment>
<dbReference type="GO" id="GO:0005524">
    <property type="term" value="F:ATP binding"/>
    <property type="evidence" value="ECO:0007669"/>
    <property type="project" value="UniProtKB-KW"/>
</dbReference>
<evidence type="ECO:0000256" key="7">
    <source>
        <dbReference type="ARBA" id="ARBA00022840"/>
    </source>
</evidence>
<dbReference type="PANTHER" id="PTHR43553:SF26">
    <property type="entry name" value="ABC TRANSPORTER ATP-BINDING PROTEIN BC_2655-RELATED"/>
    <property type="match status" value="1"/>
</dbReference>
<protein>
    <submittedName>
        <fullName evidence="14">Putative ABC transporter ATP-binding protein</fullName>
    </submittedName>
</protein>
<keyword evidence="5" id="KW-0677">Repeat</keyword>
<dbReference type="PROSITE" id="PS00211">
    <property type="entry name" value="ABC_TRANSPORTER_1"/>
    <property type="match status" value="1"/>
</dbReference>
<dbReference type="Pfam" id="PF12558">
    <property type="entry name" value="DUF3744"/>
    <property type="match status" value="1"/>
</dbReference>
<dbReference type="InterPro" id="IPR003439">
    <property type="entry name" value="ABC_transporter-like_ATP-bd"/>
</dbReference>
<dbReference type="Gene3D" id="3.40.50.300">
    <property type="entry name" value="P-loop containing nucleotide triphosphate hydrolases"/>
    <property type="match status" value="2"/>
</dbReference>
<reference evidence="14 15" key="1">
    <citation type="submission" date="2019-04" db="EMBL/GenBank/DDBJ databases">
        <title>A pseudo-fructophilic Leuconostoc citreum strain F192-5 isolated from peel of satsuma mandarin: the first report for isolation and characterization of strain-dependent fructophilic-like characteristics.</title>
        <authorList>
            <person name="Maeno S."/>
            <person name="Tanizawa Y."/>
            <person name="Kajikawa A."/>
            <person name="Kanesaki Y."/>
            <person name="Kubota E."/>
            <person name="Arita M."/>
            <person name="Leon D."/>
            <person name="Endo A."/>
        </authorList>
    </citation>
    <scope>NUCLEOTIDE SEQUENCE [LARGE SCALE GENOMIC DNA]</scope>
    <source>
        <strain evidence="14 15">F192-5</strain>
    </source>
</reference>
<keyword evidence="3" id="KW-0813">Transport</keyword>
<dbReference type="GO" id="GO:0016887">
    <property type="term" value="F:ATP hydrolysis activity"/>
    <property type="evidence" value="ECO:0007669"/>
    <property type="project" value="InterPro"/>
</dbReference>
<comment type="subcellular location">
    <subcellularLocation>
        <location evidence="1">Cell membrane</location>
        <topology evidence="1">Peripheral membrane protein</topology>
    </subcellularLocation>
</comment>
<evidence type="ECO:0000256" key="5">
    <source>
        <dbReference type="ARBA" id="ARBA00022737"/>
    </source>
</evidence>
<dbReference type="InterPro" id="IPR050095">
    <property type="entry name" value="ECF_ABC_transporter_ATP-bd"/>
</dbReference>
<organism evidence="14 15">
    <name type="scientific">Leuconostoc citreum</name>
    <dbReference type="NCBI Taxonomy" id="33964"/>
    <lineage>
        <taxon>Bacteria</taxon>
        <taxon>Bacillati</taxon>
        <taxon>Bacillota</taxon>
        <taxon>Bacilli</taxon>
        <taxon>Lactobacillales</taxon>
        <taxon>Lactobacillaceae</taxon>
        <taxon>Leuconostoc</taxon>
    </lineage>
</organism>
<gene>
    <name evidence="14" type="ORF">LCIT_16430</name>
</gene>
<dbReference type="InterPro" id="IPR015856">
    <property type="entry name" value="ABC_transpr_CbiO/EcfA_su"/>
</dbReference>
<evidence type="ECO:0000313" key="14">
    <source>
        <dbReference type="EMBL" id="GDZ84401.1"/>
    </source>
</evidence>
<evidence type="ECO:0000256" key="8">
    <source>
        <dbReference type="ARBA" id="ARBA00022967"/>
    </source>
</evidence>
<keyword evidence="9" id="KW-0472">Membrane</keyword>
<evidence type="ECO:0000256" key="6">
    <source>
        <dbReference type="ARBA" id="ARBA00022741"/>
    </source>
</evidence>
<comment type="caution">
    <text evidence="14">The sequence shown here is derived from an EMBL/GenBank/DDBJ whole genome shotgun (WGS) entry which is preliminary data.</text>
</comment>
<comment type="function">
    <text evidence="11">ATP-binding (A) component of a common energy-coupling factor (ECF) ABC-transporter complex. Unlike classic ABC transporters this ECF transporter provides the energy necessary to transport a number of different substrates including 5-formyltetrahydrofolate, pantothenate and riboflavin. Expression of the complex plus FolT in E.coli allows 5-formyltetrahydrofolate uptake; 5-formyltetrahydrofolate is not taken up in the absence of FolT or the EcfA1A2T complex.</text>
</comment>
<feature type="domain" description="ABC transporter" evidence="13">
    <location>
        <begin position="6"/>
        <end position="247"/>
    </location>
</feature>
<evidence type="ECO:0000256" key="3">
    <source>
        <dbReference type="ARBA" id="ARBA00022448"/>
    </source>
</evidence>
<dbReference type="GO" id="GO:0043190">
    <property type="term" value="C:ATP-binding cassette (ABC) transporter complex"/>
    <property type="evidence" value="ECO:0007669"/>
    <property type="project" value="TreeGrafter"/>
</dbReference>
<comment type="subunit">
    <text evidence="12">Forms a stable energy-coupling factor (ECF) transporter complex probably composed of 2 membrane-embedded substrate-binding proteins (S component), 2 ATP-binding proteins (A component) and 2 transmembrane proteins (T component). This complex interacts with a number of substrate-specific components, including FolT, PanT and RibU for 5-formyltetrahydrofolate, pantothenate and riboflavin respectively.</text>
</comment>
<comment type="function">
    <text evidence="10">Probably part of an ABC transporter complex. Responsible for energy coupling to the transport system.</text>
</comment>
<dbReference type="SMART" id="SM00382">
    <property type="entry name" value="AAA"/>
    <property type="match status" value="2"/>
</dbReference>
<evidence type="ECO:0000256" key="4">
    <source>
        <dbReference type="ARBA" id="ARBA00022475"/>
    </source>
</evidence>
<evidence type="ECO:0000256" key="11">
    <source>
        <dbReference type="ARBA" id="ARBA00058851"/>
    </source>
</evidence>
<dbReference type="NCBIfam" id="NF010167">
    <property type="entry name" value="PRK13648.1"/>
    <property type="match status" value="2"/>
</dbReference>
<dbReference type="CDD" id="cd03225">
    <property type="entry name" value="ABC_cobalt_CbiO_domain1"/>
    <property type="match status" value="2"/>
</dbReference>
<dbReference type="InterPro" id="IPR017871">
    <property type="entry name" value="ABC_transporter-like_CS"/>
</dbReference>
<sequence length="565" mass="61832">MATPLIDFQHVTFKYHAQAEPTLHDINFQIFPGEKVLIAGASGSGKTTLLRLLNGLIPEAYAGDVTGTLKLRGRDILSQSLFELSLQAGTVLQDSDAQFVGLTVAEDIAFALENDDQPVSKIKAKVAKWAQRFGLSERLELAPQMLSGGQKQRTAMAGVLVDDGRLLLFDEPLASLDPAAGNAAMDMINRLQAERDLTVVIIEHRIEEVLRADVDRIIVMSDGHIVADDTPTAIIQAGILPENGLDEPLFVQLLRRSGIEVAKLDHVADVQLVSVDDQKHAIEQLKVPVKRQPVLPEKLVVQNLNFGYDTHEALFEGLNTSIRQGEILGIVGKNGSGKTTFSHLLTGFLMPDSGDILLDGQSVLQQSIKERADHIGYVLQNPNHMITKATVYDEVASGLILRHVSSDEIETRVREVLSLVDLDGMRHWPIAALSFGQKKRLTIAAVLVLQPEILILDEPTAGQDATHTGELLKFLTKINQQSQTTIIIITHDMHLLANFVTRTLVIVDGQLLADTTPAELLANEALVKAASLRTTSIYQLATRLQIDHPEMLNAAIVYENATGER</sequence>
<keyword evidence="7 14" id="KW-0067">ATP-binding</keyword>
<dbReference type="InterPro" id="IPR003593">
    <property type="entry name" value="AAA+_ATPase"/>
</dbReference>
<evidence type="ECO:0000256" key="2">
    <source>
        <dbReference type="ARBA" id="ARBA00005417"/>
    </source>
</evidence>
<feature type="domain" description="ABC transporter" evidence="13">
    <location>
        <begin position="299"/>
        <end position="533"/>
    </location>
</feature>
<evidence type="ECO:0000256" key="12">
    <source>
        <dbReference type="ARBA" id="ARBA00063221"/>
    </source>
</evidence>
<dbReference type="InterPro" id="IPR022216">
    <property type="entry name" value="ABC_Co_transporter"/>
</dbReference>
<keyword evidence="6" id="KW-0547">Nucleotide-binding</keyword>